<accession>A0A1R2BDC5</accession>
<evidence type="ECO:0000313" key="11">
    <source>
        <dbReference type="Proteomes" id="UP000187209"/>
    </source>
</evidence>
<reference evidence="10 11" key="1">
    <citation type="submission" date="2016-11" db="EMBL/GenBank/DDBJ databases">
        <title>The macronuclear genome of Stentor coeruleus: a giant cell with tiny introns.</title>
        <authorList>
            <person name="Slabodnick M."/>
            <person name="Ruby J.G."/>
            <person name="Reiff S.B."/>
            <person name="Swart E.C."/>
            <person name="Gosai S."/>
            <person name="Prabakaran S."/>
            <person name="Witkowska E."/>
            <person name="Larue G.E."/>
            <person name="Fisher S."/>
            <person name="Freeman R.M."/>
            <person name="Gunawardena J."/>
            <person name="Chu W."/>
            <person name="Stover N.A."/>
            <person name="Gregory B.D."/>
            <person name="Nowacki M."/>
            <person name="Derisi J."/>
            <person name="Roy S.W."/>
            <person name="Marshall W.F."/>
            <person name="Sood P."/>
        </authorList>
    </citation>
    <scope>NUCLEOTIDE SEQUENCE [LARGE SCALE GENOMIC DNA]</scope>
    <source>
        <strain evidence="10">WM001</strain>
    </source>
</reference>
<evidence type="ECO:0000256" key="8">
    <source>
        <dbReference type="RuleBase" id="RU000304"/>
    </source>
</evidence>
<dbReference type="PROSITE" id="PS00108">
    <property type="entry name" value="PROTEIN_KINASE_ST"/>
    <property type="match status" value="1"/>
</dbReference>
<evidence type="ECO:0000256" key="5">
    <source>
        <dbReference type="ARBA" id="ARBA00022777"/>
    </source>
</evidence>
<keyword evidence="5" id="KW-0418">Kinase</keyword>
<proteinExistence type="inferred from homology"/>
<dbReference type="PROSITE" id="PS50011">
    <property type="entry name" value="PROTEIN_KINASE_DOM"/>
    <property type="match status" value="1"/>
</dbReference>
<comment type="caution">
    <text evidence="10">The sequence shown here is derived from an EMBL/GenBank/DDBJ whole genome shotgun (WGS) entry which is preliminary data.</text>
</comment>
<evidence type="ECO:0000256" key="7">
    <source>
        <dbReference type="PROSITE-ProRule" id="PRU10141"/>
    </source>
</evidence>
<organism evidence="10 11">
    <name type="scientific">Stentor coeruleus</name>
    <dbReference type="NCBI Taxonomy" id="5963"/>
    <lineage>
        <taxon>Eukaryota</taxon>
        <taxon>Sar</taxon>
        <taxon>Alveolata</taxon>
        <taxon>Ciliophora</taxon>
        <taxon>Postciliodesmatophora</taxon>
        <taxon>Heterotrichea</taxon>
        <taxon>Heterotrichida</taxon>
        <taxon>Stentoridae</taxon>
        <taxon>Stentor</taxon>
    </lineage>
</organism>
<dbReference type="Proteomes" id="UP000187209">
    <property type="component" value="Unassembled WGS sequence"/>
</dbReference>
<sequence length="316" mass="36077">MSKSVNNPLAPKPDLDFLSILGSGSFGTVIKAYDNNNYRREVAVKKSSKTGNEISRELQIMIKTNRSKYCVELIDAFYTVTEMNEVIQNLVLEYMPESLATVIKRLHHNKQRFSEIETAEIMFQILKGLEHIHELEIMHRDIKPENILINFETLQTKICDFGSAKSVKDGKNISYVVSRFYRAPELILGCSDYGTEIDIWAAGCILIELYIGLPAFMGSNDSNQLIQYLNLLGGIPFNCSIISSSPLPKDILRAITLIEGKNDILNFFKHSEKQKIVADLVSKMLNYNPKERFTASQCLNHEFFDDIRQKYKIECN</sequence>
<dbReference type="InterPro" id="IPR011009">
    <property type="entry name" value="Kinase-like_dom_sf"/>
</dbReference>
<evidence type="ECO:0000256" key="4">
    <source>
        <dbReference type="ARBA" id="ARBA00022741"/>
    </source>
</evidence>
<dbReference type="Gene3D" id="1.10.510.10">
    <property type="entry name" value="Transferase(Phosphotransferase) domain 1"/>
    <property type="match status" value="1"/>
</dbReference>
<feature type="binding site" evidence="7">
    <location>
        <position position="46"/>
    </location>
    <ligand>
        <name>ATP</name>
        <dbReference type="ChEBI" id="CHEBI:30616"/>
    </ligand>
</feature>
<dbReference type="OrthoDB" id="272141at2759"/>
<keyword evidence="2 8" id="KW-0723">Serine/threonine-protein kinase</keyword>
<keyword evidence="6 7" id="KW-0067">ATP-binding</keyword>
<evidence type="ECO:0000256" key="3">
    <source>
        <dbReference type="ARBA" id="ARBA00022679"/>
    </source>
</evidence>
<dbReference type="GO" id="GO:0005524">
    <property type="term" value="F:ATP binding"/>
    <property type="evidence" value="ECO:0007669"/>
    <property type="project" value="UniProtKB-UniRule"/>
</dbReference>
<evidence type="ECO:0000259" key="9">
    <source>
        <dbReference type="PROSITE" id="PS50011"/>
    </source>
</evidence>
<keyword evidence="3" id="KW-0808">Transferase</keyword>
<dbReference type="PANTHER" id="PTHR24057">
    <property type="entry name" value="GLYCOGEN SYNTHASE KINASE-3 ALPHA"/>
    <property type="match status" value="1"/>
</dbReference>
<gene>
    <name evidence="10" type="ORF">SteCoe_26379</name>
</gene>
<dbReference type="GO" id="GO:0005737">
    <property type="term" value="C:cytoplasm"/>
    <property type="evidence" value="ECO:0007669"/>
    <property type="project" value="TreeGrafter"/>
</dbReference>
<dbReference type="InterPro" id="IPR000719">
    <property type="entry name" value="Prot_kinase_dom"/>
</dbReference>
<evidence type="ECO:0000256" key="1">
    <source>
        <dbReference type="ARBA" id="ARBA00005527"/>
    </source>
</evidence>
<dbReference type="GO" id="GO:0004674">
    <property type="term" value="F:protein serine/threonine kinase activity"/>
    <property type="evidence" value="ECO:0007669"/>
    <property type="project" value="UniProtKB-KW"/>
</dbReference>
<dbReference type="PANTHER" id="PTHR24057:SF0">
    <property type="entry name" value="PROTEIN KINASE SHAGGY-RELATED"/>
    <property type="match status" value="1"/>
</dbReference>
<evidence type="ECO:0000256" key="2">
    <source>
        <dbReference type="ARBA" id="ARBA00022527"/>
    </source>
</evidence>
<dbReference type="GO" id="GO:0007165">
    <property type="term" value="P:signal transduction"/>
    <property type="evidence" value="ECO:0007669"/>
    <property type="project" value="TreeGrafter"/>
</dbReference>
<feature type="domain" description="Protein kinase" evidence="9">
    <location>
        <begin position="15"/>
        <end position="304"/>
    </location>
</feature>
<dbReference type="SMART" id="SM00220">
    <property type="entry name" value="S_TKc"/>
    <property type="match status" value="1"/>
</dbReference>
<dbReference type="PROSITE" id="PS00107">
    <property type="entry name" value="PROTEIN_KINASE_ATP"/>
    <property type="match status" value="1"/>
</dbReference>
<name>A0A1R2BDC5_9CILI</name>
<dbReference type="EMBL" id="MPUH01000738">
    <property type="protein sequence ID" value="OMJ74635.1"/>
    <property type="molecule type" value="Genomic_DNA"/>
</dbReference>
<protein>
    <recommendedName>
        <fullName evidence="9">Protein kinase domain-containing protein</fullName>
    </recommendedName>
</protein>
<dbReference type="InterPro" id="IPR050591">
    <property type="entry name" value="GSK-3"/>
</dbReference>
<keyword evidence="11" id="KW-1185">Reference proteome</keyword>
<evidence type="ECO:0000256" key="6">
    <source>
        <dbReference type="ARBA" id="ARBA00022840"/>
    </source>
</evidence>
<dbReference type="GO" id="GO:0005634">
    <property type="term" value="C:nucleus"/>
    <property type="evidence" value="ECO:0007669"/>
    <property type="project" value="TreeGrafter"/>
</dbReference>
<dbReference type="AlphaFoldDB" id="A0A1R2BDC5"/>
<dbReference type="Pfam" id="PF00069">
    <property type="entry name" value="Pkinase"/>
    <property type="match status" value="1"/>
</dbReference>
<dbReference type="FunFam" id="1.10.510.10:FF:000624">
    <property type="entry name" value="Mitogen-activated protein kinase"/>
    <property type="match status" value="1"/>
</dbReference>
<dbReference type="InterPro" id="IPR017441">
    <property type="entry name" value="Protein_kinase_ATP_BS"/>
</dbReference>
<dbReference type="Gene3D" id="3.30.200.20">
    <property type="entry name" value="Phosphorylase Kinase, domain 1"/>
    <property type="match status" value="1"/>
</dbReference>
<keyword evidence="4 7" id="KW-0547">Nucleotide-binding</keyword>
<evidence type="ECO:0000313" key="10">
    <source>
        <dbReference type="EMBL" id="OMJ74635.1"/>
    </source>
</evidence>
<dbReference type="GO" id="GO:0030154">
    <property type="term" value="P:cell differentiation"/>
    <property type="evidence" value="ECO:0007669"/>
    <property type="project" value="TreeGrafter"/>
</dbReference>
<comment type="similarity">
    <text evidence="1">Belongs to the protein kinase superfamily. CMGC Ser/Thr protein kinase family. GSK-3 subfamily.</text>
</comment>
<dbReference type="InterPro" id="IPR008271">
    <property type="entry name" value="Ser/Thr_kinase_AS"/>
</dbReference>
<dbReference type="SUPFAM" id="SSF56112">
    <property type="entry name" value="Protein kinase-like (PK-like)"/>
    <property type="match status" value="1"/>
</dbReference>